<dbReference type="AlphaFoldDB" id="A0A8H2VYW0"/>
<evidence type="ECO:0000313" key="3">
    <source>
        <dbReference type="EMBL" id="CAD6447217.1"/>
    </source>
</evidence>
<proteinExistence type="predicted"/>
<gene>
    <name evidence="3" type="ORF">SCLTRI_LOCUS7009</name>
</gene>
<evidence type="ECO:0000313" key="4">
    <source>
        <dbReference type="Proteomes" id="UP000624404"/>
    </source>
</evidence>
<name>A0A8H2VYW0_9HELO</name>
<evidence type="ECO:0000256" key="2">
    <source>
        <dbReference type="SAM" id="Phobius"/>
    </source>
</evidence>
<keyword evidence="4" id="KW-1185">Reference proteome</keyword>
<feature type="compositionally biased region" description="Low complexity" evidence="1">
    <location>
        <begin position="72"/>
        <end position="90"/>
    </location>
</feature>
<dbReference type="Proteomes" id="UP000624404">
    <property type="component" value="Unassembled WGS sequence"/>
</dbReference>
<reference evidence="3" key="1">
    <citation type="submission" date="2020-10" db="EMBL/GenBank/DDBJ databases">
        <authorList>
            <person name="Kusch S."/>
        </authorList>
    </citation>
    <scope>NUCLEOTIDE SEQUENCE</scope>
    <source>
        <strain evidence="3">SwB9</strain>
    </source>
</reference>
<sequence length="244" mass="26821">MNREERDNIDSVQITPYRHNRIHSSFSTMEILSDCDGTQTLSGAFWVNDAAVHKRDDSNSIDKKARLPDGDVTVSTSRSSTGVNGDSSSSKNFGKVTSTTMLEKNGISSSISVLGTATGMINTTRNTHPTLFTTSTNTLQDSLQDPTNTPPASSAKKRMHMIVGIFVGIVAGILGLFVLAIVYIKIQHREKHEQPPTSPWKIWSDKERLEGPGKFELHGTSMKEKIYELEGRSIKRAARVDVGD</sequence>
<organism evidence="3 4">
    <name type="scientific">Sclerotinia trifoliorum</name>
    <dbReference type="NCBI Taxonomy" id="28548"/>
    <lineage>
        <taxon>Eukaryota</taxon>
        <taxon>Fungi</taxon>
        <taxon>Dikarya</taxon>
        <taxon>Ascomycota</taxon>
        <taxon>Pezizomycotina</taxon>
        <taxon>Leotiomycetes</taxon>
        <taxon>Helotiales</taxon>
        <taxon>Sclerotiniaceae</taxon>
        <taxon>Sclerotinia</taxon>
    </lineage>
</organism>
<feature type="compositionally biased region" description="Basic and acidic residues" evidence="1">
    <location>
        <begin position="56"/>
        <end position="69"/>
    </location>
</feature>
<protein>
    <submittedName>
        <fullName evidence="3">Fddccd3e-6071-499e-ab79-6eddd826ad0f-CDS</fullName>
    </submittedName>
</protein>
<feature type="transmembrane region" description="Helical" evidence="2">
    <location>
        <begin position="161"/>
        <end position="184"/>
    </location>
</feature>
<dbReference type="EMBL" id="CAJHIA010000024">
    <property type="protein sequence ID" value="CAD6447217.1"/>
    <property type="molecule type" value="Genomic_DNA"/>
</dbReference>
<comment type="caution">
    <text evidence="3">The sequence shown here is derived from an EMBL/GenBank/DDBJ whole genome shotgun (WGS) entry which is preliminary data.</text>
</comment>
<evidence type="ECO:0000256" key="1">
    <source>
        <dbReference type="SAM" id="MobiDB-lite"/>
    </source>
</evidence>
<keyword evidence="2" id="KW-1133">Transmembrane helix</keyword>
<keyword evidence="2" id="KW-0472">Membrane</keyword>
<dbReference type="OrthoDB" id="3534373at2759"/>
<accession>A0A8H2VYW0</accession>
<feature type="region of interest" description="Disordered" evidence="1">
    <location>
        <begin position="56"/>
        <end position="92"/>
    </location>
</feature>
<keyword evidence="2" id="KW-0812">Transmembrane</keyword>